<dbReference type="InterPro" id="IPR013750">
    <property type="entry name" value="GHMP_kinase_C_dom"/>
</dbReference>
<name>A0A172YHW9_9GAMM</name>
<dbReference type="GO" id="GO:0004631">
    <property type="term" value="F:phosphomevalonate kinase activity"/>
    <property type="evidence" value="ECO:0007669"/>
    <property type="project" value="UniProtKB-EC"/>
</dbReference>
<dbReference type="PANTHER" id="PTHR31814:SF2">
    <property type="entry name" value="PHOSPHOMEVALONATE KINASE"/>
    <property type="match status" value="1"/>
</dbReference>
<dbReference type="AlphaFoldDB" id="A0A172YHW9"/>
<dbReference type="RefSeq" id="WP_064123696.1">
    <property type="nucleotide sequence ID" value="NZ_CP015243.1"/>
</dbReference>
<evidence type="ECO:0000256" key="3">
    <source>
        <dbReference type="ARBA" id="ARBA00022679"/>
    </source>
</evidence>
<dbReference type="InterPro" id="IPR014721">
    <property type="entry name" value="Ribsml_uS5_D2-typ_fold_subgr"/>
</dbReference>
<evidence type="ECO:0000259" key="7">
    <source>
        <dbReference type="Pfam" id="PF00288"/>
    </source>
</evidence>
<dbReference type="STRING" id="376489.A5892_16350"/>
<dbReference type="InterPro" id="IPR035102">
    <property type="entry name" value="Phosphomevalonate_kinase"/>
</dbReference>
<dbReference type="SUPFAM" id="SSF54211">
    <property type="entry name" value="Ribosomal protein S5 domain 2-like"/>
    <property type="match status" value="1"/>
</dbReference>
<evidence type="ECO:0000256" key="6">
    <source>
        <dbReference type="ARBA" id="ARBA00022840"/>
    </source>
</evidence>
<evidence type="ECO:0000313" key="9">
    <source>
        <dbReference type="EMBL" id="ANF58840.1"/>
    </source>
</evidence>
<feature type="domain" description="GHMP kinase C-terminal" evidence="8">
    <location>
        <begin position="281"/>
        <end position="341"/>
    </location>
</feature>
<dbReference type="GO" id="GO:0019287">
    <property type="term" value="P:isopentenyl diphosphate biosynthetic process, mevalonate pathway"/>
    <property type="evidence" value="ECO:0007669"/>
    <property type="project" value="UniProtKB-UniPathway"/>
</dbReference>
<dbReference type="PRINTS" id="PR00959">
    <property type="entry name" value="MEVGALKINASE"/>
</dbReference>
<reference evidence="9 10" key="1">
    <citation type="submission" date="2016-04" db="EMBL/GenBank/DDBJ databases">
        <title>Complete Genome Sequence of Halotalea alkalilenta IHB B 13600.</title>
        <authorList>
            <person name="Swarnkar M.K."/>
            <person name="Sharma A."/>
            <person name="Kaushal K."/>
            <person name="Soni R."/>
            <person name="Rana S."/>
            <person name="Singh A.K."/>
            <person name="Gulati A."/>
        </authorList>
    </citation>
    <scope>NUCLEOTIDE SEQUENCE [LARGE SCALE GENOMIC DNA]</scope>
    <source>
        <strain evidence="9 10">IHB B 13600</strain>
    </source>
</reference>
<dbReference type="UniPathway" id="UPA00057">
    <property type="reaction ID" value="UER00099"/>
</dbReference>
<dbReference type="Gene3D" id="3.30.70.890">
    <property type="entry name" value="GHMP kinase, C-terminal domain"/>
    <property type="match status" value="1"/>
</dbReference>
<feature type="domain" description="GHMP kinase N-terminal" evidence="7">
    <location>
        <begin position="84"/>
        <end position="171"/>
    </location>
</feature>
<dbReference type="Gene3D" id="3.30.230.10">
    <property type="match status" value="1"/>
</dbReference>
<evidence type="ECO:0000256" key="2">
    <source>
        <dbReference type="ARBA" id="ARBA00012958"/>
    </source>
</evidence>
<dbReference type="InterPro" id="IPR036554">
    <property type="entry name" value="GHMP_kinase_C_sf"/>
</dbReference>
<dbReference type="Proteomes" id="UP000077875">
    <property type="component" value="Chromosome"/>
</dbReference>
<dbReference type="NCBIfam" id="TIGR01220">
    <property type="entry name" value="Pmev_kin_Gr_pos"/>
    <property type="match status" value="1"/>
</dbReference>
<organism evidence="9 10">
    <name type="scientific">Halotalea alkalilenta</name>
    <dbReference type="NCBI Taxonomy" id="376489"/>
    <lineage>
        <taxon>Bacteria</taxon>
        <taxon>Pseudomonadati</taxon>
        <taxon>Pseudomonadota</taxon>
        <taxon>Gammaproteobacteria</taxon>
        <taxon>Oceanospirillales</taxon>
        <taxon>Halomonadaceae</taxon>
        <taxon>Halotalea</taxon>
    </lineage>
</organism>
<proteinExistence type="predicted"/>
<dbReference type="EMBL" id="CP015243">
    <property type="protein sequence ID" value="ANF58840.1"/>
    <property type="molecule type" value="Genomic_DNA"/>
</dbReference>
<gene>
    <name evidence="9" type="ORF">A5892_16350</name>
</gene>
<accession>A0A172YHW9</accession>
<sequence length="360" mass="39289">MIEEKAPGKLYIAGEYAVIEPGNSAILVAVDRFLRVRLEPTEGLGSLASSQYGRLPVRWRRSGDALVLDREENPFDYVLSAISVTEKYAREHGRSLGIYHLTIDSQLDDFSGRKYGLGSSGAVTVATIKVLARFYDLTLSPLTLFKLAALAQIDIQPNGSCGDLAASAYGGWIAYTAFDRDWARRERAGRSVSAMVELDWPHLEVRPLRAPFDLRLIIGWTGAPASTPALVAMVQARKQRRETHYEEFLAGAKACLASMIDAFDTGSTARIQQQVRIYRKLLHALGQGAETGIETPALDLLCAEAERFGGAAKTSGAGGGDCGIALFDDSIDLTPLFEAWTRGGILPLTLQVFDETRHPR</sequence>
<dbReference type="Pfam" id="PF08544">
    <property type="entry name" value="GHMP_kinases_C"/>
    <property type="match status" value="1"/>
</dbReference>
<evidence type="ECO:0000256" key="4">
    <source>
        <dbReference type="ARBA" id="ARBA00022741"/>
    </source>
</evidence>
<keyword evidence="10" id="KW-1185">Reference proteome</keyword>
<dbReference type="GO" id="GO:0005524">
    <property type="term" value="F:ATP binding"/>
    <property type="evidence" value="ECO:0007669"/>
    <property type="project" value="UniProtKB-KW"/>
</dbReference>
<dbReference type="InterPro" id="IPR006204">
    <property type="entry name" value="GHMP_kinase_N_dom"/>
</dbReference>
<evidence type="ECO:0000313" key="10">
    <source>
        <dbReference type="Proteomes" id="UP000077875"/>
    </source>
</evidence>
<dbReference type="InterPro" id="IPR005917">
    <property type="entry name" value="Pmev_kinase_bact"/>
</dbReference>
<protein>
    <recommendedName>
        <fullName evidence="2">phosphomevalonate kinase</fullName>
        <ecNumber evidence="2">2.7.4.2</ecNumber>
    </recommendedName>
</protein>
<dbReference type="KEGG" id="haa:A5892_16350"/>
<dbReference type="PANTHER" id="PTHR31814">
    <property type="match status" value="1"/>
</dbReference>
<dbReference type="InterPro" id="IPR020568">
    <property type="entry name" value="Ribosomal_Su5_D2-typ_SF"/>
</dbReference>
<keyword evidence="4" id="KW-0547">Nucleotide-binding</keyword>
<dbReference type="SUPFAM" id="SSF55060">
    <property type="entry name" value="GHMP Kinase, C-terminal domain"/>
    <property type="match status" value="1"/>
</dbReference>
<evidence type="ECO:0000256" key="1">
    <source>
        <dbReference type="ARBA" id="ARBA00005017"/>
    </source>
</evidence>
<evidence type="ECO:0000259" key="8">
    <source>
        <dbReference type="Pfam" id="PF08544"/>
    </source>
</evidence>
<dbReference type="EC" id="2.7.4.2" evidence="2"/>
<comment type="pathway">
    <text evidence="1">Isoprenoid biosynthesis; isopentenyl diphosphate biosynthesis via mevalonate pathway; isopentenyl diphosphate from (R)-mevalonate: step 2/3.</text>
</comment>
<keyword evidence="5 9" id="KW-0418">Kinase</keyword>
<evidence type="ECO:0000256" key="5">
    <source>
        <dbReference type="ARBA" id="ARBA00022777"/>
    </source>
</evidence>
<keyword evidence="6" id="KW-0067">ATP-binding</keyword>
<dbReference type="Pfam" id="PF00288">
    <property type="entry name" value="GHMP_kinases_N"/>
    <property type="match status" value="1"/>
</dbReference>
<keyword evidence="3" id="KW-0808">Transferase</keyword>